<dbReference type="PIRSF" id="PIRSF001112">
    <property type="entry name" value="Epoxide_hydrolase"/>
    <property type="match status" value="1"/>
</dbReference>
<dbReference type="Gene3D" id="3.40.50.1820">
    <property type="entry name" value="alpha/beta hydrolase"/>
    <property type="match status" value="1"/>
</dbReference>
<evidence type="ECO:0000256" key="2">
    <source>
        <dbReference type="ARBA" id="ARBA00022797"/>
    </source>
</evidence>
<organism evidence="5 6">
    <name type="scientific">Oculimacula yallundae</name>
    <dbReference type="NCBI Taxonomy" id="86028"/>
    <lineage>
        <taxon>Eukaryota</taxon>
        <taxon>Fungi</taxon>
        <taxon>Dikarya</taxon>
        <taxon>Ascomycota</taxon>
        <taxon>Pezizomycotina</taxon>
        <taxon>Leotiomycetes</taxon>
        <taxon>Helotiales</taxon>
        <taxon>Ploettnerulaceae</taxon>
        <taxon>Oculimacula</taxon>
    </lineage>
</organism>
<reference evidence="5 6" key="1">
    <citation type="journal article" date="2024" name="Commun. Biol.">
        <title>Comparative genomic analysis of thermophilic fungi reveals convergent evolutionary adaptations and gene losses.</title>
        <authorList>
            <person name="Steindorff A.S."/>
            <person name="Aguilar-Pontes M.V."/>
            <person name="Robinson A.J."/>
            <person name="Andreopoulos B."/>
            <person name="LaButti K."/>
            <person name="Kuo A."/>
            <person name="Mondo S."/>
            <person name="Riley R."/>
            <person name="Otillar R."/>
            <person name="Haridas S."/>
            <person name="Lipzen A."/>
            <person name="Grimwood J."/>
            <person name="Schmutz J."/>
            <person name="Clum A."/>
            <person name="Reid I.D."/>
            <person name="Moisan M.C."/>
            <person name="Butler G."/>
            <person name="Nguyen T.T.M."/>
            <person name="Dewar K."/>
            <person name="Conant G."/>
            <person name="Drula E."/>
            <person name="Henrissat B."/>
            <person name="Hansel C."/>
            <person name="Singer S."/>
            <person name="Hutchinson M.I."/>
            <person name="de Vries R.P."/>
            <person name="Natvig D.O."/>
            <person name="Powell A.J."/>
            <person name="Tsang A."/>
            <person name="Grigoriev I.V."/>
        </authorList>
    </citation>
    <scope>NUCLEOTIDE SEQUENCE [LARGE SCALE GENOMIC DNA]</scope>
    <source>
        <strain evidence="5 6">CBS 494.80</strain>
    </source>
</reference>
<proteinExistence type="inferred from homology"/>
<sequence>MSGIEKYTINVPDAKIQKLKQKLEAADLPELEIEGAGWKYGAPVSDVKRLVDHWLKSYSWRSQEATLNKLPHFKTKIEVDGFGELGVHFLHQEADGSAKENAIPLLFVHGWPGSFMEVTKMLGSLKGGDGKPAFNVVAPSLPNYCFSEGVKKPGFELKHYAETCNKLMHKLGYKEYVVQGGDWGFMIGRSISHLFPESCKAFHTNWAFASPPAWTAENPEPEYSDREKTALARGQDWWAGEGRGYLAIQGTKPATIAFAHRDPVALLAWIYEKLVAWSDDYPWTEEEVLTWVSLYYFSDAGPEASSYHYYEGLHGSVISVPVVQAYINVPLGIADFPVELSQAPKAWWKTLGPVVFSKSYDKGGHFAGWERPQDVASGLCEMFGKGGGAHGVVKGRSGY</sequence>
<name>A0ABR4C6N6_9HELO</name>
<comment type="caution">
    <text evidence="5">The sequence shown here is derived from an EMBL/GenBank/DDBJ whole genome shotgun (WGS) entry which is preliminary data.</text>
</comment>
<dbReference type="InterPro" id="IPR029058">
    <property type="entry name" value="AB_hydrolase_fold"/>
</dbReference>
<dbReference type="InterPro" id="IPR016292">
    <property type="entry name" value="Epoxide_hydrolase"/>
</dbReference>
<dbReference type="PANTHER" id="PTHR21661:SF35">
    <property type="entry name" value="EPOXIDE HYDROLASE"/>
    <property type="match status" value="1"/>
</dbReference>
<dbReference type="InterPro" id="IPR000639">
    <property type="entry name" value="Epox_hydrolase-like"/>
</dbReference>
<dbReference type="Proteomes" id="UP001595075">
    <property type="component" value="Unassembled WGS sequence"/>
</dbReference>
<keyword evidence="6" id="KW-1185">Reference proteome</keyword>
<gene>
    <name evidence="5" type="ORF">VTL71DRAFT_3255</name>
</gene>
<comment type="similarity">
    <text evidence="1">Belongs to the peptidase S33 family.</text>
</comment>
<evidence type="ECO:0000259" key="4">
    <source>
        <dbReference type="Pfam" id="PF06441"/>
    </source>
</evidence>
<evidence type="ECO:0000313" key="6">
    <source>
        <dbReference type="Proteomes" id="UP001595075"/>
    </source>
</evidence>
<keyword evidence="2" id="KW-0058">Aromatic hydrocarbons catabolism</keyword>
<evidence type="ECO:0000256" key="3">
    <source>
        <dbReference type="ARBA" id="ARBA00022801"/>
    </source>
</evidence>
<keyword evidence="3" id="KW-0378">Hydrolase</keyword>
<dbReference type="PRINTS" id="PR00412">
    <property type="entry name" value="EPOXHYDRLASE"/>
</dbReference>
<accession>A0ABR4C6N6</accession>
<dbReference type="SUPFAM" id="SSF53474">
    <property type="entry name" value="alpha/beta-Hydrolases"/>
    <property type="match status" value="1"/>
</dbReference>
<dbReference type="EMBL" id="JAZHXI010000012">
    <property type="protein sequence ID" value="KAL2065585.1"/>
    <property type="molecule type" value="Genomic_DNA"/>
</dbReference>
<evidence type="ECO:0000313" key="5">
    <source>
        <dbReference type="EMBL" id="KAL2065585.1"/>
    </source>
</evidence>
<evidence type="ECO:0000256" key="1">
    <source>
        <dbReference type="ARBA" id="ARBA00010088"/>
    </source>
</evidence>
<dbReference type="InterPro" id="IPR010497">
    <property type="entry name" value="Epoxide_hydro_N"/>
</dbReference>
<dbReference type="PANTHER" id="PTHR21661">
    <property type="entry name" value="EPOXIDE HYDROLASE 1-RELATED"/>
    <property type="match status" value="1"/>
</dbReference>
<protein>
    <recommendedName>
        <fullName evidence="4">Epoxide hydrolase N-terminal domain-containing protein</fullName>
    </recommendedName>
</protein>
<feature type="domain" description="Epoxide hydrolase N-terminal" evidence="4">
    <location>
        <begin position="4"/>
        <end position="118"/>
    </location>
</feature>
<dbReference type="Pfam" id="PF06441">
    <property type="entry name" value="EHN"/>
    <property type="match status" value="1"/>
</dbReference>